<dbReference type="AlphaFoldDB" id="A0A6N9TEF0"/>
<dbReference type="Proteomes" id="UP000471381">
    <property type="component" value="Unassembled WGS sequence"/>
</dbReference>
<dbReference type="EMBL" id="JAAAWO010000005">
    <property type="protein sequence ID" value="NDW15540.1"/>
    <property type="molecule type" value="Genomic_DNA"/>
</dbReference>
<reference evidence="2 3" key="1">
    <citation type="submission" date="2020-01" db="EMBL/GenBank/DDBJ databases">
        <title>Genomes of bacteria type strains.</title>
        <authorList>
            <person name="Chen J."/>
            <person name="Zhu S."/>
            <person name="Yang J."/>
        </authorList>
    </citation>
    <scope>NUCLEOTIDE SEQUENCE [LARGE SCALE GENOMIC DNA]</scope>
    <source>
        <strain evidence="2 3">LMG 24078</strain>
    </source>
</reference>
<evidence type="ECO:0000256" key="1">
    <source>
        <dbReference type="SAM" id="MobiDB-lite"/>
    </source>
</evidence>
<protein>
    <submittedName>
        <fullName evidence="2">Uncharacterized protein</fullName>
    </submittedName>
</protein>
<accession>A0A6N9TEF0</accession>
<comment type="caution">
    <text evidence="2">The sequence shown here is derived from an EMBL/GenBank/DDBJ whole genome shotgun (WGS) entry which is preliminary data.</text>
</comment>
<feature type="region of interest" description="Disordered" evidence="1">
    <location>
        <begin position="56"/>
        <end position="100"/>
    </location>
</feature>
<dbReference type="RefSeq" id="WP_163106277.1">
    <property type="nucleotide sequence ID" value="NZ_JAAAWO010000005.1"/>
</dbReference>
<keyword evidence="3" id="KW-1185">Reference proteome</keyword>
<gene>
    <name evidence="2" type="ORF">GTQ48_08400</name>
</gene>
<organism evidence="2 3">
    <name type="scientific">Alteromonas genovensis</name>
    <dbReference type="NCBI Taxonomy" id="471225"/>
    <lineage>
        <taxon>Bacteria</taxon>
        <taxon>Pseudomonadati</taxon>
        <taxon>Pseudomonadota</taxon>
        <taxon>Gammaproteobacteria</taxon>
        <taxon>Alteromonadales</taxon>
        <taxon>Alteromonadaceae</taxon>
        <taxon>Alteromonas/Salinimonas group</taxon>
        <taxon>Alteromonas</taxon>
    </lineage>
</organism>
<evidence type="ECO:0000313" key="3">
    <source>
        <dbReference type="Proteomes" id="UP000471381"/>
    </source>
</evidence>
<proteinExistence type="predicted"/>
<name>A0A6N9TEF0_9ALTE</name>
<evidence type="ECO:0000313" key="2">
    <source>
        <dbReference type="EMBL" id="NDW15540.1"/>
    </source>
</evidence>
<sequence>MAKPDKNDVLEEFIHAYTKANGKQPDIQAKSGWYSVDGGKNVRLAQVQDMTAALLEGGSKTPSTPKATKKAMSETPPKTTYKTRPKNVAKTKPQESGFSVKQYWADKLNAEAPGSTQPR</sequence>